<organism evidence="5 6">
    <name type="scientific">Azospirillum griseum</name>
    <dbReference type="NCBI Taxonomy" id="2496639"/>
    <lineage>
        <taxon>Bacteria</taxon>
        <taxon>Pseudomonadati</taxon>
        <taxon>Pseudomonadota</taxon>
        <taxon>Alphaproteobacteria</taxon>
        <taxon>Rhodospirillales</taxon>
        <taxon>Azospirillaceae</taxon>
        <taxon>Azospirillum</taxon>
    </lineage>
</organism>
<comment type="caution">
    <text evidence="5">The sequence shown here is derived from an EMBL/GenBank/DDBJ whole genome shotgun (WGS) entry which is preliminary data.</text>
</comment>
<evidence type="ECO:0000256" key="1">
    <source>
        <dbReference type="ARBA" id="ARBA00004871"/>
    </source>
</evidence>
<dbReference type="RefSeq" id="WP_126619971.1">
    <property type="nucleotide sequence ID" value="NZ_JBHUCY010000063.1"/>
</dbReference>
<dbReference type="Gene3D" id="3.40.50.720">
    <property type="entry name" value="NAD(P)-binding Rossmann-like Domain"/>
    <property type="match status" value="1"/>
</dbReference>
<dbReference type="SUPFAM" id="SSF51735">
    <property type="entry name" value="NAD(P)-binding Rossmann-fold domains"/>
    <property type="match status" value="1"/>
</dbReference>
<dbReference type="OrthoDB" id="7873617at2"/>
<sequence length="281" mass="29110">MEQTLPFDGSTRLFFTIGHPVAQIRMPRIMPPVFAALGLNAVWLALDVHPGDLRAALDGLRRVRNLGGLSVTIPHKPDALACADRVSDRARAAGGANLLRVEADGALTADMVDGLGFVEGLRARGFDPAGRRVWLVGSGGAGAAIAVALCEAGVAALCLTDLDPARAGACLERLAALHPAVSLTLASADHPPDGCDLAINASPCGLRVDDPLPFDPARLPPGALVADAIMKPPVTPLLRAAQGLGHPIQPGRAMLDHQIAPLLRFFGVEADPQRVLAAIPA</sequence>
<proteinExistence type="predicted"/>
<dbReference type="GO" id="GO:0009423">
    <property type="term" value="P:chorismate biosynthetic process"/>
    <property type="evidence" value="ECO:0007669"/>
    <property type="project" value="TreeGrafter"/>
</dbReference>
<dbReference type="InterPro" id="IPR013708">
    <property type="entry name" value="Shikimate_DH-bd_N"/>
</dbReference>
<feature type="domain" description="Shikimate dehydrogenase substrate binding N-terminal" evidence="4">
    <location>
        <begin position="17"/>
        <end position="98"/>
    </location>
</feature>
<name>A0A3S0K7N8_9PROT</name>
<dbReference type="GO" id="GO:0050661">
    <property type="term" value="F:NADP binding"/>
    <property type="evidence" value="ECO:0007669"/>
    <property type="project" value="TreeGrafter"/>
</dbReference>
<keyword evidence="3" id="KW-0057">Aromatic amino acid biosynthesis</keyword>
<keyword evidence="6" id="KW-1185">Reference proteome</keyword>
<dbReference type="InterPro" id="IPR036291">
    <property type="entry name" value="NAD(P)-bd_dom_sf"/>
</dbReference>
<dbReference type="SUPFAM" id="SSF53223">
    <property type="entry name" value="Aminoacid dehydrogenase-like, N-terminal domain"/>
    <property type="match status" value="1"/>
</dbReference>
<dbReference type="GO" id="GO:0004764">
    <property type="term" value="F:shikimate 3-dehydrogenase (NADP+) activity"/>
    <property type="evidence" value="ECO:0007669"/>
    <property type="project" value="InterPro"/>
</dbReference>
<gene>
    <name evidence="5" type="ORF">EJ903_23275</name>
</gene>
<dbReference type="PANTHER" id="PTHR21089">
    <property type="entry name" value="SHIKIMATE DEHYDROGENASE"/>
    <property type="match status" value="1"/>
</dbReference>
<dbReference type="Proteomes" id="UP000277007">
    <property type="component" value="Unassembled WGS sequence"/>
</dbReference>
<dbReference type="GO" id="GO:0019632">
    <property type="term" value="P:shikimate metabolic process"/>
    <property type="evidence" value="ECO:0007669"/>
    <property type="project" value="TreeGrafter"/>
</dbReference>
<dbReference type="Gene3D" id="3.40.50.10860">
    <property type="entry name" value="Leucine Dehydrogenase, chain A, domain 1"/>
    <property type="match status" value="1"/>
</dbReference>
<reference evidence="5 6" key="1">
    <citation type="submission" date="2018-12" db="EMBL/GenBank/DDBJ databases">
        <authorList>
            <person name="Yang Y."/>
        </authorList>
    </citation>
    <scope>NUCLEOTIDE SEQUENCE [LARGE SCALE GENOMIC DNA]</scope>
    <source>
        <strain evidence="5 6">L-25-5w-1</strain>
    </source>
</reference>
<keyword evidence="2" id="KW-0560">Oxidoreductase</keyword>
<evidence type="ECO:0000256" key="2">
    <source>
        <dbReference type="ARBA" id="ARBA00023002"/>
    </source>
</evidence>
<protein>
    <submittedName>
        <fullName evidence="5">Shikimate dehydrogenase</fullName>
    </submittedName>
</protein>
<evidence type="ECO:0000259" key="4">
    <source>
        <dbReference type="Pfam" id="PF08501"/>
    </source>
</evidence>
<keyword evidence="3" id="KW-0028">Amino-acid biosynthesis</keyword>
<dbReference type="PANTHER" id="PTHR21089:SF1">
    <property type="entry name" value="BIFUNCTIONAL 3-DEHYDROQUINATE DEHYDRATASE_SHIKIMATE DEHYDROGENASE, CHLOROPLASTIC"/>
    <property type="match status" value="1"/>
</dbReference>
<dbReference type="AlphaFoldDB" id="A0A3S0K7N8"/>
<comment type="pathway">
    <text evidence="1">Metabolic intermediate biosynthesis; chorismate biosynthesis; chorismate from D-erythrose 4-phosphate and phosphoenolpyruvate: step 4/7.</text>
</comment>
<evidence type="ECO:0000313" key="5">
    <source>
        <dbReference type="EMBL" id="RTR15093.1"/>
    </source>
</evidence>
<dbReference type="EMBL" id="RXMA01000035">
    <property type="protein sequence ID" value="RTR15093.1"/>
    <property type="molecule type" value="Genomic_DNA"/>
</dbReference>
<accession>A0A3S0K7N8</accession>
<dbReference type="InterPro" id="IPR022893">
    <property type="entry name" value="Shikimate_DH_fam"/>
</dbReference>
<dbReference type="GO" id="GO:0009073">
    <property type="term" value="P:aromatic amino acid family biosynthetic process"/>
    <property type="evidence" value="ECO:0007669"/>
    <property type="project" value="UniProtKB-KW"/>
</dbReference>
<evidence type="ECO:0000256" key="3">
    <source>
        <dbReference type="ARBA" id="ARBA00023141"/>
    </source>
</evidence>
<dbReference type="GO" id="GO:0005829">
    <property type="term" value="C:cytosol"/>
    <property type="evidence" value="ECO:0007669"/>
    <property type="project" value="TreeGrafter"/>
</dbReference>
<dbReference type="Pfam" id="PF08501">
    <property type="entry name" value="Shikimate_dh_N"/>
    <property type="match status" value="1"/>
</dbReference>
<evidence type="ECO:0000313" key="6">
    <source>
        <dbReference type="Proteomes" id="UP000277007"/>
    </source>
</evidence>
<dbReference type="InterPro" id="IPR046346">
    <property type="entry name" value="Aminoacid_DH-like_N_sf"/>
</dbReference>